<accession>A0A5E8BXG5</accession>
<protein>
    <submittedName>
        <fullName evidence="2">Uncharacterized protein</fullName>
    </submittedName>
</protein>
<feature type="compositionally biased region" description="Polar residues" evidence="1">
    <location>
        <begin position="156"/>
        <end position="190"/>
    </location>
</feature>
<feature type="region of interest" description="Disordered" evidence="1">
    <location>
        <begin position="144"/>
        <end position="197"/>
    </location>
</feature>
<evidence type="ECO:0000313" key="2">
    <source>
        <dbReference type="EMBL" id="VVT56144.1"/>
    </source>
</evidence>
<dbReference type="Proteomes" id="UP000398389">
    <property type="component" value="Unassembled WGS sequence"/>
</dbReference>
<dbReference type="AlphaFoldDB" id="A0A5E8BXG5"/>
<feature type="compositionally biased region" description="Polar residues" evidence="1">
    <location>
        <begin position="78"/>
        <end position="100"/>
    </location>
</feature>
<sequence>MQFFSGSSKTPGSGASQSATTAAAATAAQPTLQPSAAASAAPSSIQQQQQQQQHPTSSSSTSHPSFFSSTFGGFFNPRSPSTDSTHSNIQSDLNNTPYNQPASYTGTSASTASRRARSLSRPRYSNIAPPITADEAMNLSRAISRVDSSTTDRTHSPATSENEYRASSVSRPGSTAGVNGPSSYASNNPHHNYGRYDGGTLSRVVSAEPDFAAPTHQDVSHLAAGIPAFPSYSSIQQQSSTASNIPNDASNSISSSGLAQRLEQLQTSGGGFAGSDKSAATPMSPTTPYRPHHRLRRNSGSGARYQGIGLVAAYDQTTL</sequence>
<feature type="region of interest" description="Disordered" evidence="1">
    <location>
        <begin position="235"/>
        <end position="256"/>
    </location>
</feature>
<evidence type="ECO:0000313" key="3">
    <source>
        <dbReference type="Proteomes" id="UP000398389"/>
    </source>
</evidence>
<feature type="compositionally biased region" description="Low complexity" evidence="1">
    <location>
        <begin position="101"/>
        <end position="113"/>
    </location>
</feature>
<organism evidence="2 3">
    <name type="scientific">Magnusiomyces paraingens</name>
    <dbReference type="NCBI Taxonomy" id="2606893"/>
    <lineage>
        <taxon>Eukaryota</taxon>
        <taxon>Fungi</taxon>
        <taxon>Dikarya</taxon>
        <taxon>Ascomycota</taxon>
        <taxon>Saccharomycotina</taxon>
        <taxon>Dipodascomycetes</taxon>
        <taxon>Dipodascales</taxon>
        <taxon>Dipodascaceae</taxon>
        <taxon>Magnusiomyces</taxon>
    </lineage>
</organism>
<feature type="region of interest" description="Disordered" evidence="1">
    <location>
        <begin position="268"/>
        <end position="302"/>
    </location>
</feature>
<name>A0A5E8BXG5_9ASCO</name>
<keyword evidence="3" id="KW-1185">Reference proteome</keyword>
<feature type="compositionally biased region" description="Low complexity" evidence="1">
    <location>
        <begin position="10"/>
        <end position="70"/>
    </location>
</feature>
<dbReference type="EMBL" id="CABVLU010000004">
    <property type="protein sequence ID" value="VVT56144.1"/>
    <property type="molecule type" value="Genomic_DNA"/>
</dbReference>
<proteinExistence type="predicted"/>
<gene>
    <name evidence="2" type="ORF">SAPINGB_P004855</name>
</gene>
<evidence type="ECO:0000256" key="1">
    <source>
        <dbReference type="SAM" id="MobiDB-lite"/>
    </source>
</evidence>
<reference evidence="2 3" key="1">
    <citation type="submission" date="2019-09" db="EMBL/GenBank/DDBJ databases">
        <authorList>
            <person name="Brejova B."/>
        </authorList>
    </citation>
    <scope>NUCLEOTIDE SEQUENCE [LARGE SCALE GENOMIC DNA]</scope>
</reference>
<feature type="region of interest" description="Disordered" evidence="1">
    <location>
        <begin position="1"/>
        <end position="132"/>
    </location>
</feature>
<dbReference type="RefSeq" id="XP_031855461.1">
    <property type="nucleotide sequence ID" value="XM_031999570.1"/>
</dbReference>
<dbReference type="GeneID" id="43583670"/>